<name>A0AAD7HIC8_9AGAR</name>
<dbReference type="Proteomes" id="UP001215280">
    <property type="component" value="Unassembled WGS sequence"/>
</dbReference>
<protein>
    <recommendedName>
        <fullName evidence="4">Transmembrane protein</fullName>
    </recommendedName>
</protein>
<keyword evidence="1" id="KW-0472">Membrane</keyword>
<dbReference type="AlphaFoldDB" id="A0AAD7HIC8"/>
<keyword evidence="1" id="KW-0812">Transmembrane</keyword>
<reference evidence="2" key="1">
    <citation type="submission" date="2023-03" db="EMBL/GenBank/DDBJ databases">
        <title>Massive genome expansion in bonnet fungi (Mycena s.s.) driven by repeated elements and novel gene families across ecological guilds.</title>
        <authorList>
            <consortium name="Lawrence Berkeley National Laboratory"/>
            <person name="Harder C.B."/>
            <person name="Miyauchi S."/>
            <person name="Viragh M."/>
            <person name="Kuo A."/>
            <person name="Thoen E."/>
            <person name="Andreopoulos B."/>
            <person name="Lu D."/>
            <person name="Skrede I."/>
            <person name="Drula E."/>
            <person name="Henrissat B."/>
            <person name="Morin E."/>
            <person name="Kohler A."/>
            <person name="Barry K."/>
            <person name="LaButti K."/>
            <person name="Morin E."/>
            <person name="Salamov A."/>
            <person name="Lipzen A."/>
            <person name="Mereny Z."/>
            <person name="Hegedus B."/>
            <person name="Baldrian P."/>
            <person name="Stursova M."/>
            <person name="Weitz H."/>
            <person name="Taylor A."/>
            <person name="Grigoriev I.V."/>
            <person name="Nagy L.G."/>
            <person name="Martin F."/>
            <person name="Kauserud H."/>
        </authorList>
    </citation>
    <scope>NUCLEOTIDE SEQUENCE</scope>
    <source>
        <strain evidence="2">CBHHK188m</strain>
    </source>
</reference>
<evidence type="ECO:0000313" key="2">
    <source>
        <dbReference type="EMBL" id="KAJ7721428.1"/>
    </source>
</evidence>
<feature type="transmembrane region" description="Helical" evidence="1">
    <location>
        <begin position="168"/>
        <end position="187"/>
    </location>
</feature>
<evidence type="ECO:0000313" key="3">
    <source>
        <dbReference type="Proteomes" id="UP001215280"/>
    </source>
</evidence>
<evidence type="ECO:0008006" key="4">
    <source>
        <dbReference type="Google" id="ProtNLM"/>
    </source>
</evidence>
<dbReference type="EMBL" id="JARJLG010000268">
    <property type="protein sequence ID" value="KAJ7721428.1"/>
    <property type="molecule type" value="Genomic_DNA"/>
</dbReference>
<organism evidence="2 3">
    <name type="scientific">Mycena maculata</name>
    <dbReference type="NCBI Taxonomy" id="230809"/>
    <lineage>
        <taxon>Eukaryota</taxon>
        <taxon>Fungi</taxon>
        <taxon>Dikarya</taxon>
        <taxon>Basidiomycota</taxon>
        <taxon>Agaricomycotina</taxon>
        <taxon>Agaricomycetes</taxon>
        <taxon>Agaricomycetidae</taxon>
        <taxon>Agaricales</taxon>
        <taxon>Marasmiineae</taxon>
        <taxon>Mycenaceae</taxon>
        <taxon>Mycena</taxon>
    </lineage>
</organism>
<comment type="caution">
    <text evidence="2">The sequence shown here is derived from an EMBL/GenBank/DDBJ whole genome shotgun (WGS) entry which is preliminary data.</text>
</comment>
<feature type="transmembrane region" description="Helical" evidence="1">
    <location>
        <begin position="57"/>
        <end position="84"/>
    </location>
</feature>
<gene>
    <name evidence="2" type="ORF">DFH07DRAFT_1067595</name>
</gene>
<keyword evidence="3" id="KW-1185">Reference proteome</keyword>
<sequence length="625" mass="67880">MFARKTKRAALLPRDVSIEASTHELPGLREKDFDPDVLLESPLTPPRKRARRSCSKLIGWPAIVILGQVLLQVIGWGFFVVVRARGQVPLPFESAVWVADNPHLVTLLATLISTVLAGFSSFLFSYAIRRSMGLYLYRPVSLATLGASVSISMRSIVFHRRNWKWPTVSFFFFFLAGVQTSGWSTLLTPVKVIVPSPLGGSELDLSSINLLEVYNSSEYEYCVLGEGGILPVYLASADVSNWFLNVSMIPASAQSSSTPVKGLSANYTMLQQGFTADVSCSFQNLTSETTPSFLENTTRVEDWVGGWEINTAVANLTWTGIKSWCPAQNWMNVSNAFTVPTRDLMMMLACGPGPAGNYTLIFVSHGIYSSIPMSVCEVTPQITTALVDYTSGIINVVNPNMTVAVTDPMGPTGFSAVQTLFNLFTLSQAPRSNMLGNYLITVVQELGKGSDPELQNVLEPLEEFIRGVMEYSGSMFRACVSTNASFSDGIPLNMSIPTNGTLFTETLGWSYGSSTTRWVLVPGTLIAVCTICIVGIALHRHVGDLPRESNQFDPSNPLHLITAAAAGGLNNAFRGLSNEEMKKGEKLDVLLGSIPGKGPALVRADQYTPVFADAFSPRSAEEPSD</sequence>
<accession>A0AAD7HIC8</accession>
<keyword evidence="1" id="KW-1133">Transmembrane helix</keyword>
<feature type="transmembrane region" description="Helical" evidence="1">
    <location>
        <begin position="104"/>
        <end position="128"/>
    </location>
</feature>
<proteinExistence type="predicted"/>
<evidence type="ECO:0000256" key="1">
    <source>
        <dbReference type="SAM" id="Phobius"/>
    </source>
</evidence>